<evidence type="ECO:0000313" key="6">
    <source>
        <dbReference type="EMBL" id="CAH1397877.1"/>
    </source>
</evidence>
<keyword evidence="4" id="KW-0732">Signal</keyword>
<evidence type="ECO:0000259" key="5">
    <source>
        <dbReference type="Pfam" id="PF06607"/>
    </source>
</evidence>
<feature type="signal peptide" evidence="4">
    <location>
        <begin position="1"/>
        <end position="20"/>
    </location>
</feature>
<dbReference type="EMBL" id="OV725080">
    <property type="protein sequence ID" value="CAH1397877.1"/>
    <property type="molecule type" value="Genomic_DNA"/>
</dbReference>
<dbReference type="OrthoDB" id="6408184at2759"/>
<protein>
    <recommendedName>
        <fullName evidence="5">Prokineticin domain-containing protein</fullName>
    </recommendedName>
</protein>
<dbReference type="Pfam" id="PF06607">
    <property type="entry name" value="Prokineticin"/>
    <property type="match status" value="1"/>
</dbReference>
<feature type="chain" id="PRO_5040492106" description="Prokineticin domain-containing protein" evidence="4">
    <location>
        <begin position="21"/>
        <end position="124"/>
    </location>
</feature>
<evidence type="ECO:0000256" key="1">
    <source>
        <dbReference type="ARBA" id="ARBA00004613"/>
    </source>
</evidence>
<reference evidence="6" key="1">
    <citation type="submission" date="2022-01" db="EMBL/GenBank/DDBJ databases">
        <authorList>
            <person name="King R."/>
        </authorList>
    </citation>
    <scope>NUCLEOTIDE SEQUENCE</scope>
</reference>
<evidence type="ECO:0000256" key="3">
    <source>
        <dbReference type="ARBA" id="ARBA00023157"/>
    </source>
</evidence>
<dbReference type="GO" id="GO:0005576">
    <property type="term" value="C:extracellular region"/>
    <property type="evidence" value="ECO:0007669"/>
    <property type="project" value="UniProtKB-SubCell"/>
</dbReference>
<dbReference type="InterPro" id="IPR023569">
    <property type="entry name" value="Prokineticin_domain"/>
</dbReference>
<dbReference type="Gene3D" id="2.10.80.10">
    <property type="entry name" value="Lipase, subunit A"/>
    <property type="match status" value="1"/>
</dbReference>
<proteinExistence type="predicted"/>
<organism evidence="6 7">
    <name type="scientific">Nezara viridula</name>
    <name type="common">Southern green stink bug</name>
    <name type="synonym">Cimex viridulus</name>
    <dbReference type="NCBI Taxonomy" id="85310"/>
    <lineage>
        <taxon>Eukaryota</taxon>
        <taxon>Metazoa</taxon>
        <taxon>Ecdysozoa</taxon>
        <taxon>Arthropoda</taxon>
        <taxon>Hexapoda</taxon>
        <taxon>Insecta</taxon>
        <taxon>Pterygota</taxon>
        <taxon>Neoptera</taxon>
        <taxon>Paraneoptera</taxon>
        <taxon>Hemiptera</taxon>
        <taxon>Heteroptera</taxon>
        <taxon>Panheteroptera</taxon>
        <taxon>Pentatomomorpha</taxon>
        <taxon>Pentatomoidea</taxon>
        <taxon>Pentatomidae</taxon>
        <taxon>Pentatominae</taxon>
        <taxon>Nezara</taxon>
    </lineage>
</organism>
<sequence length="124" mass="13851">MSITLFQLGAIASIFLAIHARPNDRPGYIDCLDSSECGRGKCCSIGMGRYSIPQCFAMGNLGDKCIPDNKLHKMTTLSYPDGSSMNLTNFYFHHICPCLDNLICNKDTETCEDPLFVSFNYIDY</sequence>
<evidence type="ECO:0000256" key="2">
    <source>
        <dbReference type="ARBA" id="ARBA00022525"/>
    </source>
</evidence>
<evidence type="ECO:0000313" key="7">
    <source>
        <dbReference type="Proteomes" id="UP001152798"/>
    </source>
</evidence>
<evidence type="ECO:0000256" key="4">
    <source>
        <dbReference type="SAM" id="SignalP"/>
    </source>
</evidence>
<accession>A0A9P0H9N7</accession>
<keyword evidence="3" id="KW-1015">Disulfide bond</keyword>
<feature type="domain" description="Prokineticin" evidence="5">
    <location>
        <begin position="34"/>
        <end position="107"/>
    </location>
</feature>
<comment type="subcellular location">
    <subcellularLocation>
        <location evidence="1">Secreted</location>
    </subcellularLocation>
</comment>
<keyword evidence="2" id="KW-0964">Secreted</keyword>
<keyword evidence="7" id="KW-1185">Reference proteome</keyword>
<dbReference type="AlphaFoldDB" id="A0A9P0H9N7"/>
<dbReference type="Proteomes" id="UP001152798">
    <property type="component" value="Chromosome 4"/>
</dbReference>
<name>A0A9P0H9N7_NEZVI</name>
<gene>
    <name evidence="6" type="ORF">NEZAVI_LOCUS7630</name>
</gene>